<proteinExistence type="predicted"/>
<evidence type="ECO:0000313" key="1">
    <source>
        <dbReference type="EMBL" id="PKI57035.1"/>
    </source>
</evidence>
<protein>
    <submittedName>
        <fullName evidence="1">Uncharacterized protein</fullName>
    </submittedName>
</protein>
<gene>
    <name evidence="1" type="ORF">CRG98_022539</name>
</gene>
<organism evidence="1 2">
    <name type="scientific">Punica granatum</name>
    <name type="common">Pomegranate</name>
    <dbReference type="NCBI Taxonomy" id="22663"/>
    <lineage>
        <taxon>Eukaryota</taxon>
        <taxon>Viridiplantae</taxon>
        <taxon>Streptophyta</taxon>
        <taxon>Embryophyta</taxon>
        <taxon>Tracheophyta</taxon>
        <taxon>Spermatophyta</taxon>
        <taxon>Magnoliopsida</taxon>
        <taxon>eudicotyledons</taxon>
        <taxon>Gunneridae</taxon>
        <taxon>Pentapetalae</taxon>
        <taxon>rosids</taxon>
        <taxon>malvids</taxon>
        <taxon>Myrtales</taxon>
        <taxon>Lythraceae</taxon>
        <taxon>Punica</taxon>
    </lineage>
</organism>
<accession>A0A2I0JL56</accession>
<dbReference type="AlphaFoldDB" id="A0A2I0JL56"/>
<reference evidence="1 2" key="1">
    <citation type="submission" date="2017-11" db="EMBL/GenBank/DDBJ databases">
        <title>De-novo sequencing of pomegranate (Punica granatum L.) genome.</title>
        <authorList>
            <person name="Akparov Z."/>
            <person name="Amiraslanov A."/>
            <person name="Hajiyeva S."/>
            <person name="Abbasov M."/>
            <person name="Kaur K."/>
            <person name="Hamwieh A."/>
            <person name="Solovyev V."/>
            <person name="Salamov A."/>
            <person name="Braich B."/>
            <person name="Kosarev P."/>
            <person name="Mahmoud A."/>
            <person name="Hajiyev E."/>
            <person name="Babayeva S."/>
            <person name="Izzatullayeva V."/>
            <person name="Mammadov A."/>
            <person name="Mammadov A."/>
            <person name="Sharifova S."/>
            <person name="Ojaghi J."/>
            <person name="Eynullazada K."/>
            <person name="Bayramov B."/>
            <person name="Abdulazimova A."/>
            <person name="Shahmuradov I."/>
        </authorList>
    </citation>
    <scope>NUCLEOTIDE SEQUENCE [LARGE SCALE GENOMIC DNA]</scope>
    <source>
        <strain evidence="2">cv. AG2017</strain>
        <tissue evidence="1">Leaf</tissue>
    </source>
</reference>
<evidence type="ECO:0000313" key="2">
    <source>
        <dbReference type="Proteomes" id="UP000233551"/>
    </source>
</evidence>
<dbReference type="Proteomes" id="UP000233551">
    <property type="component" value="Unassembled WGS sequence"/>
</dbReference>
<sequence length="97" mass="10971">MANVDPIVCVRYICDPHRLEKVVEVRGVTVVTARDNMHEAFEDKRGGITKETGSGSRVPRARDFDGHETMEATWKAIKERRADDTVANDDVPKFLPF</sequence>
<dbReference type="EMBL" id="PGOL01001537">
    <property type="protein sequence ID" value="PKI57035.1"/>
    <property type="molecule type" value="Genomic_DNA"/>
</dbReference>
<comment type="caution">
    <text evidence="1">The sequence shown here is derived from an EMBL/GenBank/DDBJ whole genome shotgun (WGS) entry which is preliminary data.</text>
</comment>
<keyword evidence="2" id="KW-1185">Reference proteome</keyword>
<name>A0A2I0JL56_PUNGR</name>